<sequence length="226" mass="25234">MNEGRNISLTVDLIFTITDPYYFFLSSTAPPPLLLFLLLLLLDRHCSASVASGLRFLLLLLLHFFQICSFLSTPLLSLELDLDSHILYVERLVCNFLRLSKSKCVDTQADCVDTTSYWLQNRLLGGALSVDTQADCVNTTGYCFRIGFWEGHLSLELGNLPDQAASNRVSYFWSGLTYFYSMVPSSNSEHNLAYCFVRGTSFPHILGSTHPSSEGKLSIGHSVPLD</sequence>
<keyword evidence="1" id="KW-1133">Transmembrane helix</keyword>
<evidence type="ECO:0000313" key="2">
    <source>
        <dbReference type="EMBL" id="MQM11839.1"/>
    </source>
</evidence>
<keyword evidence="1" id="KW-0812">Transmembrane</keyword>
<protein>
    <submittedName>
        <fullName evidence="2">Uncharacterized protein</fullName>
    </submittedName>
</protein>
<feature type="transmembrane region" description="Helical" evidence="1">
    <location>
        <begin position="54"/>
        <end position="76"/>
    </location>
</feature>
<evidence type="ECO:0000313" key="3">
    <source>
        <dbReference type="Proteomes" id="UP000652761"/>
    </source>
</evidence>
<dbReference type="Proteomes" id="UP000652761">
    <property type="component" value="Unassembled WGS sequence"/>
</dbReference>
<organism evidence="2 3">
    <name type="scientific">Colocasia esculenta</name>
    <name type="common">Wild taro</name>
    <name type="synonym">Arum esculentum</name>
    <dbReference type="NCBI Taxonomy" id="4460"/>
    <lineage>
        <taxon>Eukaryota</taxon>
        <taxon>Viridiplantae</taxon>
        <taxon>Streptophyta</taxon>
        <taxon>Embryophyta</taxon>
        <taxon>Tracheophyta</taxon>
        <taxon>Spermatophyta</taxon>
        <taxon>Magnoliopsida</taxon>
        <taxon>Liliopsida</taxon>
        <taxon>Araceae</taxon>
        <taxon>Aroideae</taxon>
        <taxon>Colocasieae</taxon>
        <taxon>Colocasia</taxon>
    </lineage>
</organism>
<proteinExistence type="predicted"/>
<feature type="transmembrane region" description="Helical" evidence="1">
    <location>
        <begin position="20"/>
        <end position="42"/>
    </location>
</feature>
<keyword evidence="1" id="KW-0472">Membrane</keyword>
<gene>
    <name evidence="2" type="ORF">Taro_044750</name>
</gene>
<evidence type="ECO:0000256" key="1">
    <source>
        <dbReference type="SAM" id="Phobius"/>
    </source>
</evidence>
<name>A0A843WPH3_COLES</name>
<accession>A0A843WPH3</accession>
<dbReference type="AlphaFoldDB" id="A0A843WPH3"/>
<keyword evidence="3" id="KW-1185">Reference proteome</keyword>
<dbReference type="EMBL" id="NMUH01005119">
    <property type="protein sequence ID" value="MQM11839.1"/>
    <property type="molecule type" value="Genomic_DNA"/>
</dbReference>
<comment type="caution">
    <text evidence="2">The sequence shown here is derived from an EMBL/GenBank/DDBJ whole genome shotgun (WGS) entry which is preliminary data.</text>
</comment>
<reference evidence="2" key="1">
    <citation type="submission" date="2017-07" db="EMBL/GenBank/DDBJ databases">
        <title>Taro Niue Genome Assembly and Annotation.</title>
        <authorList>
            <person name="Atibalentja N."/>
            <person name="Keating K."/>
            <person name="Fields C.J."/>
        </authorList>
    </citation>
    <scope>NUCLEOTIDE SEQUENCE</scope>
    <source>
        <strain evidence="2">Niue_2</strain>
        <tissue evidence="2">Leaf</tissue>
    </source>
</reference>